<feature type="region of interest" description="Disordered" evidence="1">
    <location>
        <begin position="624"/>
        <end position="643"/>
    </location>
</feature>
<dbReference type="PANTHER" id="PTHR37384:SF1">
    <property type="entry name" value="OS01G0835600 PROTEIN"/>
    <property type="match status" value="1"/>
</dbReference>
<dbReference type="InterPro" id="IPR047365">
    <property type="entry name" value="Tudor_AtPTM-like"/>
</dbReference>
<feature type="region of interest" description="Disordered" evidence="1">
    <location>
        <begin position="1"/>
        <end position="68"/>
    </location>
</feature>
<feature type="compositionally biased region" description="Basic and acidic residues" evidence="1">
    <location>
        <begin position="260"/>
        <end position="278"/>
    </location>
</feature>
<feature type="compositionally biased region" description="Low complexity" evidence="1">
    <location>
        <begin position="469"/>
        <end position="478"/>
    </location>
</feature>
<evidence type="ECO:0000313" key="3">
    <source>
        <dbReference type="EMBL" id="ERN01469.1"/>
    </source>
</evidence>
<evidence type="ECO:0000259" key="2">
    <source>
        <dbReference type="Pfam" id="PF21743"/>
    </source>
</evidence>
<sequence>MGISLCQCKNEGSLQEPAHEMQPEKQESQGMTFVEGQKEIELEQGPQSPKEVKEQHVGDDTVDTSSVGEVGGECKVEVVSHPNVNGNEVQQSSGADVLNQGTGQDVLLIVGTSILEIKDPGKTEAIHSLQSEKFDGGAPETTTQSQKFENKDDSFPPENQAEAADPLKGSQPSCSKMNVSIHEVSGVVGSDQGTHADTVEPHGTNEQGDSHMNVLGHDSSQVSDVSMKQGEDSSERVILTSDSHGADIQKHVAVDPSTIGDDKNTEPGNDHIETESKDMVGRKVRKKFGRKKYLGDVVSYDSGTHWFRVLYEDGDVEDLEREELKEILLPLDGDPQSISNKRSPGSDATSRKSFRTKKAKILDLPSTPGSLKRSSKSKGNKSSIRKNKGRKSSTPKSKGSKVSKSSIPKNMLKSSTPKSKVSKSSTHQNKGSKPSTPKNKGSKLSTPKSKGKERKASVSSSKREKKTPLSLSTESTESGSKRASRKRSLDDVKDLESIPVQKKPKDSSRKSAFSSRQKGTRLPDPCGIESTLNESDEVRGRPKKSEVSQGKERKRARSDDEQMGGIPPSERKEKVVGMKVRKDFGGVLYNGKVVAFKKFYQVLYEDGDKEELTWTQLEKILVPRDNNALQQEKTRRSRRKLAS</sequence>
<feature type="region of interest" description="Disordered" evidence="1">
    <location>
        <begin position="250"/>
        <end position="278"/>
    </location>
</feature>
<proteinExistence type="predicted"/>
<feature type="compositionally biased region" description="Polar residues" evidence="1">
    <location>
        <begin position="336"/>
        <end position="348"/>
    </location>
</feature>
<dbReference type="Gene3D" id="2.30.30.140">
    <property type="match status" value="1"/>
</dbReference>
<gene>
    <name evidence="3" type="ORF">AMTR_s00002p00269010</name>
</gene>
<dbReference type="Gramene" id="ERN01469">
    <property type="protein sequence ID" value="ERN01469"/>
    <property type="gene ID" value="AMTR_s00002p00269010"/>
</dbReference>
<feature type="domain" description="PTM/DIR17-like Tudor" evidence="2">
    <location>
        <begin position="577"/>
        <end position="621"/>
    </location>
</feature>
<organism evidence="3 4">
    <name type="scientific">Amborella trichopoda</name>
    <dbReference type="NCBI Taxonomy" id="13333"/>
    <lineage>
        <taxon>Eukaryota</taxon>
        <taxon>Viridiplantae</taxon>
        <taxon>Streptophyta</taxon>
        <taxon>Embryophyta</taxon>
        <taxon>Tracheophyta</taxon>
        <taxon>Spermatophyta</taxon>
        <taxon>Magnoliopsida</taxon>
        <taxon>Amborellales</taxon>
        <taxon>Amborellaceae</taxon>
        <taxon>Amborella</taxon>
    </lineage>
</organism>
<feature type="region of interest" description="Disordered" evidence="1">
    <location>
        <begin position="188"/>
        <end position="221"/>
    </location>
</feature>
<feature type="compositionally biased region" description="Basic and acidic residues" evidence="1">
    <location>
        <begin position="536"/>
        <end position="551"/>
    </location>
</feature>
<feature type="compositionally biased region" description="Basic and acidic residues" evidence="1">
    <location>
        <begin position="50"/>
        <end position="59"/>
    </location>
</feature>
<name>W1P1E4_AMBTC</name>
<dbReference type="Pfam" id="PF21743">
    <property type="entry name" value="PTM_DIR17_Tudor"/>
    <property type="match status" value="2"/>
</dbReference>
<dbReference type="EMBL" id="KI394767">
    <property type="protein sequence ID" value="ERN01469.1"/>
    <property type="molecule type" value="Genomic_DNA"/>
</dbReference>
<feature type="compositionally biased region" description="Basic and acidic residues" evidence="1">
    <location>
        <begin position="17"/>
        <end position="27"/>
    </location>
</feature>
<feature type="compositionally biased region" description="Basic and acidic residues" evidence="1">
    <location>
        <begin position="487"/>
        <end position="496"/>
    </location>
</feature>
<feature type="region of interest" description="Disordered" evidence="1">
    <location>
        <begin position="328"/>
        <end position="575"/>
    </location>
</feature>
<dbReference type="PANTHER" id="PTHR37384">
    <property type="entry name" value="OS01G0835600 PROTEIN"/>
    <property type="match status" value="1"/>
</dbReference>
<protein>
    <recommendedName>
        <fullName evidence="2">PTM/DIR17-like Tudor domain-containing protein</fullName>
    </recommendedName>
</protein>
<feature type="compositionally biased region" description="Polar residues" evidence="1">
    <location>
        <begin position="426"/>
        <end position="448"/>
    </location>
</feature>
<dbReference type="CDD" id="cd20401">
    <property type="entry name" value="Tudor_AtPTM-like"/>
    <property type="match status" value="2"/>
</dbReference>
<feature type="region of interest" description="Disordered" evidence="1">
    <location>
        <begin position="130"/>
        <end position="176"/>
    </location>
</feature>
<dbReference type="Proteomes" id="UP000017836">
    <property type="component" value="Unassembled WGS sequence"/>
</dbReference>
<dbReference type="AlphaFoldDB" id="W1P1E4"/>
<keyword evidence="4" id="KW-1185">Reference proteome</keyword>
<feature type="compositionally biased region" description="Basic residues" evidence="1">
    <location>
        <begin position="373"/>
        <end position="401"/>
    </location>
</feature>
<accession>W1P1E4</accession>
<reference evidence="4" key="1">
    <citation type="journal article" date="2013" name="Science">
        <title>The Amborella genome and the evolution of flowering plants.</title>
        <authorList>
            <consortium name="Amborella Genome Project"/>
        </authorList>
    </citation>
    <scope>NUCLEOTIDE SEQUENCE [LARGE SCALE GENOMIC DNA]</scope>
</reference>
<feature type="domain" description="PTM/DIR17-like Tudor" evidence="2">
    <location>
        <begin position="281"/>
        <end position="328"/>
    </location>
</feature>
<evidence type="ECO:0000313" key="4">
    <source>
        <dbReference type="Proteomes" id="UP000017836"/>
    </source>
</evidence>
<dbReference type="HOGENOM" id="CLU_426027_0_0_1"/>
<feature type="compositionally biased region" description="Low complexity" evidence="1">
    <location>
        <begin position="402"/>
        <end position="425"/>
    </location>
</feature>
<evidence type="ECO:0000256" key="1">
    <source>
        <dbReference type="SAM" id="MobiDB-lite"/>
    </source>
</evidence>
<dbReference type="OMA" id="NDHIETE"/>